<gene>
    <name evidence="2" type="ORF">GCM10010449_81800</name>
</gene>
<dbReference type="EMBL" id="BAAAUG010000219">
    <property type="protein sequence ID" value="GAA3151128.1"/>
    <property type="molecule type" value="Genomic_DNA"/>
</dbReference>
<name>A0ABP6NM95_9ACTN</name>
<feature type="chain" id="PRO_5046257539" description="Secreted protein" evidence="1">
    <location>
        <begin position="28"/>
        <end position="68"/>
    </location>
</feature>
<evidence type="ECO:0000313" key="3">
    <source>
        <dbReference type="Proteomes" id="UP001501637"/>
    </source>
</evidence>
<sequence length="68" mass="6841">MSRIAVSVMGAVAVIALGLAVPASAHAAVGACPERQHVGYAATVTDYEEIHVCVSDSSGSIVDLDSVD</sequence>
<evidence type="ECO:0000256" key="1">
    <source>
        <dbReference type="SAM" id="SignalP"/>
    </source>
</evidence>
<protein>
    <recommendedName>
        <fullName evidence="4">Secreted protein</fullName>
    </recommendedName>
</protein>
<evidence type="ECO:0008006" key="4">
    <source>
        <dbReference type="Google" id="ProtNLM"/>
    </source>
</evidence>
<dbReference type="Proteomes" id="UP001501637">
    <property type="component" value="Unassembled WGS sequence"/>
</dbReference>
<reference evidence="3" key="1">
    <citation type="journal article" date="2019" name="Int. J. Syst. Evol. Microbiol.">
        <title>The Global Catalogue of Microorganisms (GCM) 10K type strain sequencing project: providing services to taxonomists for standard genome sequencing and annotation.</title>
        <authorList>
            <consortium name="The Broad Institute Genomics Platform"/>
            <consortium name="The Broad Institute Genome Sequencing Center for Infectious Disease"/>
            <person name="Wu L."/>
            <person name="Ma J."/>
        </authorList>
    </citation>
    <scope>NUCLEOTIDE SEQUENCE [LARGE SCALE GENOMIC DNA]</scope>
    <source>
        <strain evidence="3">JCM 9092</strain>
    </source>
</reference>
<organism evidence="2 3">
    <name type="scientific">Streptomyces rectiviolaceus</name>
    <dbReference type="NCBI Taxonomy" id="332591"/>
    <lineage>
        <taxon>Bacteria</taxon>
        <taxon>Bacillati</taxon>
        <taxon>Actinomycetota</taxon>
        <taxon>Actinomycetes</taxon>
        <taxon>Kitasatosporales</taxon>
        <taxon>Streptomycetaceae</taxon>
        <taxon>Streptomyces</taxon>
    </lineage>
</organism>
<evidence type="ECO:0000313" key="2">
    <source>
        <dbReference type="EMBL" id="GAA3151128.1"/>
    </source>
</evidence>
<keyword evidence="3" id="KW-1185">Reference proteome</keyword>
<accession>A0ABP6NM95</accession>
<comment type="caution">
    <text evidence="2">The sequence shown here is derived from an EMBL/GenBank/DDBJ whole genome shotgun (WGS) entry which is preliminary data.</text>
</comment>
<proteinExistence type="predicted"/>
<feature type="signal peptide" evidence="1">
    <location>
        <begin position="1"/>
        <end position="27"/>
    </location>
</feature>
<keyword evidence="1" id="KW-0732">Signal</keyword>
<dbReference type="PROSITE" id="PS51257">
    <property type="entry name" value="PROKAR_LIPOPROTEIN"/>
    <property type="match status" value="1"/>
</dbReference>